<evidence type="ECO:0000313" key="4">
    <source>
        <dbReference type="Proteomes" id="UP000694044"/>
    </source>
</evidence>
<gene>
    <name evidence="3" type="ORF">PHYPSEUDO_001284</name>
</gene>
<feature type="compositionally biased region" description="Low complexity" evidence="1">
    <location>
        <begin position="150"/>
        <end position="166"/>
    </location>
</feature>
<keyword evidence="4" id="KW-1185">Reference proteome</keyword>
<proteinExistence type="predicted"/>
<feature type="chain" id="PRO_5035929211" evidence="2">
    <location>
        <begin position="20"/>
        <end position="248"/>
    </location>
</feature>
<evidence type="ECO:0000256" key="2">
    <source>
        <dbReference type="SAM" id="SignalP"/>
    </source>
</evidence>
<dbReference type="OrthoDB" id="122724at2759"/>
<dbReference type="Proteomes" id="UP000694044">
    <property type="component" value="Unassembled WGS sequence"/>
</dbReference>
<evidence type="ECO:0000256" key="1">
    <source>
        <dbReference type="SAM" id="MobiDB-lite"/>
    </source>
</evidence>
<accession>A0A8T1V5P6</accession>
<dbReference type="EMBL" id="JAGDFM010001181">
    <property type="protein sequence ID" value="KAG7375429.1"/>
    <property type="molecule type" value="Genomic_DNA"/>
</dbReference>
<protein>
    <submittedName>
        <fullName evidence="3">Uncharacterized protein</fullName>
    </submittedName>
</protein>
<evidence type="ECO:0000313" key="3">
    <source>
        <dbReference type="EMBL" id="KAG7375429.1"/>
    </source>
</evidence>
<sequence length="248" mass="25001">MKLLSTLAFMALAAHCTLASPERKLLRSGYDSPIGFSDLASLTDVPADSTTQKHGSAAAVPGVDSITKSGVLPSTDSLPIGQGSSGVTKNIAPTDLTTIAGRSGLQSLTGGSGLGSITNGATKGSKLPTLPTSGTGGVAKGIPGVTDSASGLTDGLGLPSTSTSGGKQTYKSGATKTSGVQSEDRTLKSPKNPPRTPQPNTKSTKKTSPKKSAKKSKLKTSPKKSPKPNVKPTPKPAPEKSPFQHSVE</sequence>
<feature type="region of interest" description="Disordered" evidence="1">
    <location>
        <begin position="119"/>
        <end position="248"/>
    </location>
</feature>
<comment type="caution">
    <text evidence="3">The sequence shown here is derived from an EMBL/GenBank/DDBJ whole genome shotgun (WGS) entry which is preliminary data.</text>
</comment>
<feature type="signal peptide" evidence="2">
    <location>
        <begin position="1"/>
        <end position="19"/>
    </location>
</feature>
<organism evidence="3 4">
    <name type="scientific">Phytophthora pseudosyringae</name>
    <dbReference type="NCBI Taxonomy" id="221518"/>
    <lineage>
        <taxon>Eukaryota</taxon>
        <taxon>Sar</taxon>
        <taxon>Stramenopiles</taxon>
        <taxon>Oomycota</taxon>
        <taxon>Peronosporomycetes</taxon>
        <taxon>Peronosporales</taxon>
        <taxon>Peronosporaceae</taxon>
        <taxon>Phytophthora</taxon>
    </lineage>
</organism>
<name>A0A8T1V5P6_9STRA</name>
<feature type="compositionally biased region" description="Basic residues" evidence="1">
    <location>
        <begin position="203"/>
        <end position="226"/>
    </location>
</feature>
<reference evidence="3" key="1">
    <citation type="submission" date="2021-02" db="EMBL/GenBank/DDBJ databases">
        <authorList>
            <person name="Palmer J.M."/>
        </authorList>
    </citation>
    <scope>NUCLEOTIDE SEQUENCE</scope>
    <source>
        <strain evidence="3">SCRP734</strain>
    </source>
</reference>
<dbReference type="AlphaFoldDB" id="A0A8T1V5P6"/>
<feature type="compositionally biased region" description="Polar residues" evidence="1">
    <location>
        <begin position="167"/>
        <end position="181"/>
    </location>
</feature>
<keyword evidence="2" id="KW-0732">Signal</keyword>